<dbReference type="Proteomes" id="UP000257109">
    <property type="component" value="Unassembled WGS sequence"/>
</dbReference>
<evidence type="ECO:0008006" key="3">
    <source>
        <dbReference type="Google" id="ProtNLM"/>
    </source>
</evidence>
<feature type="non-terminal residue" evidence="1">
    <location>
        <position position="1"/>
    </location>
</feature>
<proteinExistence type="predicted"/>
<evidence type="ECO:0000313" key="1">
    <source>
        <dbReference type="EMBL" id="RDX58019.1"/>
    </source>
</evidence>
<keyword evidence="2" id="KW-1185">Reference proteome</keyword>
<protein>
    <recommendedName>
        <fullName evidence="3">Copia protein</fullName>
    </recommendedName>
</protein>
<name>A0A371DZP4_MUCPR</name>
<organism evidence="1 2">
    <name type="scientific">Mucuna pruriens</name>
    <name type="common">Velvet bean</name>
    <name type="synonym">Dolichos pruriens</name>
    <dbReference type="NCBI Taxonomy" id="157652"/>
    <lineage>
        <taxon>Eukaryota</taxon>
        <taxon>Viridiplantae</taxon>
        <taxon>Streptophyta</taxon>
        <taxon>Embryophyta</taxon>
        <taxon>Tracheophyta</taxon>
        <taxon>Spermatophyta</taxon>
        <taxon>Magnoliopsida</taxon>
        <taxon>eudicotyledons</taxon>
        <taxon>Gunneridae</taxon>
        <taxon>Pentapetalae</taxon>
        <taxon>rosids</taxon>
        <taxon>fabids</taxon>
        <taxon>Fabales</taxon>
        <taxon>Fabaceae</taxon>
        <taxon>Papilionoideae</taxon>
        <taxon>50 kb inversion clade</taxon>
        <taxon>NPAAA clade</taxon>
        <taxon>indigoferoid/millettioid clade</taxon>
        <taxon>Phaseoleae</taxon>
        <taxon>Mucuna</taxon>
    </lineage>
</organism>
<dbReference type="EMBL" id="QJKJ01017916">
    <property type="protein sequence ID" value="RDX58019.1"/>
    <property type="molecule type" value="Genomic_DNA"/>
</dbReference>
<feature type="non-terminal residue" evidence="1">
    <location>
        <position position="182"/>
    </location>
</feature>
<comment type="caution">
    <text evidence="1">The sequence shown here is derived from an EMBL/GenBank/DDBJ whole genome shotgun (WGS) entry which is preliminary data.</text>
</comment>
<reference evidence="1" key="1">
    <citation type="submission" date="2018-05" db="EMBL/GenBank/DDBJ databases">
        <title>Draft genome of Mucuna pruriens seed.</title>
        <authorList>
            <person name="Nnadi N.E."/>
            <person name="Vos R."/>
            <person name="Hasami M.H."/>
            <person name="Devisetty U.K."/>
            <person name="Aguiy J.C."/>
        </authorList>
    </citation>
    <scope>NUCLEOTIDE SEQUENCE [LARGE SCALE GENOMIC DNA]</scope>
    <source>
        <strain evidence="1">JCA_2017</strain>
    </source>
</reference>
<accession>A0A371DZP4</accession>
<sequence length="182" mass="21410">MTELATESKIFKKIKLVLLHIDLFGSTRTTFMKGKCCGLVVVDDYSKWIWFKNEKILILLLSKLTMKENLKMKTFKSSMKNMTLLKKTSYELWKDRQSNNHTFTLSNVNIKEHSWDTQIRPKLTDYISKTLIVEKSIHSDKELLKLNNFIVDLNLEDLQTLSKELYLDKDLKDDKPKSSSRN</sequence>
<dbReference type="OrthoDB" id="1751476at2759"/>
<dbReference type="AlphaFoldDB" id="A0A371DZP4"/>
<gene>
    <name evidence="1" type="ORF">CR513_62697</name>
</gene>
<evidence type="ECO:0000313" key="2">
    <source>
        <dbReference type="Proteomes" id="UP000257109"/>
    </source>
</evidence>